<keyword evidence="3" id="KW-1185">Reference proteome</keyword>
<organism evidence="2 3">
    <name type="scientific">Prolixibacter bellariivorans</name>
    <dbReference type="NCBI Taxonomy" id="314319"/>
    <lineage>
        <taxon>Bacteria</taxon>
        <taxon>Pseudomonadati</taxon>
        <taxon>Bacteroidota</taxon>
        <taxon>Bacteroidia</taxon>
        <taxon>Marinilabiliales</taxon>
        <taxon>Prolixibacteraceae</taxon>
        <taxon>Prolixibacter</taxon>
    </lineage>
</organism>
<comment type="caution">
    <text evidence="2">The sequence shown here is derived from an EMBL/GenBank/DDBJ whole genome shotgun (WGS) entry which is preliminary data.</text>
</comment>
<reference evidence="2 3" key="1">
    <citation type="submission" date="2019-10" db="EMBL/GenBank/DDBJ databases">
        <title>Prolixibacter strains distinguished by the presence of nitrate reductase genes were adept at nitrate-dependent anaerobic corrosion of metallic iron and carbon steel.</title>
        <authorList>
            <person name="Iino T."/>
            <person name="Shono N."/>
            <person name="Ito K."/>
            <person name="Nakamura R."/>
            <person name="Sueoka K."/>
            <person name="Harayama S."/>
            <person name="Ohkuma M."/>
        </authorList>
    </citation>
    <scope>NUCLEOTIDE SEQUENCE [LARGE SCALE GENOMIC DNA]</scope>
    <source>
        <strain evidence="2 3">JCM 13498</strain>
    </source>
</reference>
<accession>A0A5M4AUM3</accession>
<feature type="signal peptide" evidence="1">
    <location>
        <begin position="1"/>
        <end position="21"/>
    </location>
</feature>
<proteinExistence type="predicted"/>
<evidence type="ECO:0000313" key="3">
    <source>
        <dbReference type="Proteomes" id="UP000391834"/>
    </source>
</evidence>
<dbReference type="AlphaFoldDB" id="A0A5M4AUM3"/>
<keyword evidence="1" id="KW-0732">Signal</keyword>
<evidence type="ECO:0000313" key="2">
    <source>
        <dbReference type="EMBL" id="GET31642.1"/>
    </source>
</evidence>
<dbReference type="EMBL" id="BLAX01000001">
    <property type="protein sequence ID" value="GET31642.1"/>
    <property type="molecule type" value="Genomic_DNA"/>
</dbReference>
<protein>
    <recommendedName>
        <fullName evidence="4">Lipoprotein</fullName>
    </recommendedName>
</protein>
<dbReference type="RefSeq" id="WP_025863748.1">
    <property type="nucleotide sequence ID" value="NZ_BLAX01000001.1"/>
</dbReference>
<dbReference type="PROSITE" id="PS51257">
    <property type="entry name" value="PROKAR_LIPOPROTEIN"/>
    <property type="match status" value="1"/>
</dbReference>
<evidence type="ECO:0000256" key="1">
    <source>
        <dbReference type="SAM" id="SignalP"/>
    </source>
</evidence>
<name>A0A5M4AUM3_9BACT</name>
<sequence>MKFNILFYITALLLMSSCASTRLPCPCEASSVILLDDTELHIHSEVVLQTRSDTDSEGIKIIAQIIASGGKPLPKGLHAEIYAVRPSDMSFDGYEGKFDKQLTDVPGGFMELTAINGPNWKAGTPVDVAVRLADDAGNRKYIKEDKVVIRKEEVPSTDK</sequence>
<evidence type="ECO:0008006" key="4">
    <source>
        <dbReference type="Google" id="ProtNLM"/>
    </source>
</evidence>
<feature type="chain" id="PRO_5024272904" description="Lipoprotein" evidence="1">
    <location>
        <begin position="22"/>
        <end position="159"/>
    </location>
</feature>
<dbReference type="OrthoDB" id="9879298at2"/>
<dbReference type="Proteomes" id="UP000391834">
    <property type="component" value="Unassembled WGS sequence"/>
</dbReference>
<gene>
    <name evidence="2" type="ORF">PbJCM13498_05050</name>
</gene>